<keyword evidence="1" id="KW-0812">Transmembrane</keyword>
<dbReference type="InterPro" id="IPR021497">
    <property type="entry name" value="GTA_holin_3TM"/>
</dbReference>
<keyword evidence="3" id="KW-1185">Reference proteome</keyword>
<evidence type="ECO:0000313" key="3">
    <source>
        <dbReference type="Proteomes" id="UP001055093"/>
    </source>
</evidence>
<keyword evidence="1" id="KW-1133">Transmembrane helix</keyword>
<feature type="transmembrane region" description="Helical" evidence="1">
    <location>
        <begin position="141"/>
        <end position="158"/>
    </location>
</feature>
<protein>
    <recommendedName>
        <fullName evidence="4">Holin of 3TMs, for gene-transfer release</fullName>
    </recommendedName>
</protein>
<sequence length="178" mass="17793">MAGGIIGSIVGGVLTGGAGPAIGQGIGAALPSVADIAKVVVDRLVPDPAAREAAARDIEAVISTREVAVIQATAEIAKAQIGVNAVEAQGNDRFSARWRPACGWVCVAGLAYQFVVGPVMSWVTGIVGVMIGAAIPAAPSLPMEALMTLLFGMLGLGAQRTIERTQGVPGAMPGGVKP</sequence>
<organism evidence="2 3">
    <name type="scientific">Methylorubrum suomiense</name>
    <dbReference type="NCBI Taxonomy" id="144191"/>
    <lineage>
        <taxon>Bacteria</taxon>
        <taxon>Pseudomonadati</taxon>
        <taxon>Pseudomonadota</taxon>
        <taxon>Alphaproteobacteria</taxon>
        <taxon>Hyphomicrobiales</taxon>
        <taxon>Methylobacteriaceae</taxon>
        <taxon>Methylorubrum</taxon>
    </lineage>
</organism>
<keyword evidence="1" id="KW-0472">Membrane</keyword>
<evidence type="ECO:0000313" key="2">
    <source>
        <dbReference type="EMBL" id="GJE74485.1"/>
    </source>
</evidence>
<comment type="caution">
    <text evidence="2">The sequence shown here is derived from an EMBL/GenBank/DDBJ whole genome shotgun (WGS) entry which is preliminary data.</text>
</comment>
<dbReference type="Pfam" id="PF11351">
    <property type="entry name" value="GTA_holin_3TM"/>
    <property type="match status" value="1"/>
</dbReference>
<dbReference type="RefSeq" id="WP_137829127.1">
    <property type="nucleotide sequence ID" value="NZ_BPRE01000002.1"/>
</dbReference>
<dbReference type="Proteomes" id="UP001055093">
    <property type="component" value="Unassembled WGS sequence"/>
</dbReference>
<name>A0ABQ4US09_9HYPH</name>
<dbReference type="EMBL" id="BPRE01000002">
    <property type="protein sequence ID" value="GJE74485.1"/>
    <property type="molecule type" value="Genomic_DNA"/>
</dbReference>
<evidence type="ECO:0000256" key="1">
    <source>
        <dbReference type="SAM" id="Phobius"/>
    </source>
</evidence>
<accession>A0ABQ4US09</accession>
<gene>
    <name evidence="2" type="ORF">BGCPKDLD_1056</name>
</gene>
<reference evidence="2" key="2">
    <citation type="submission" date="2021-08" db="EMBL/GenBank/DDBJ databases">
        <authorList>
            <person name="Tani A."/>
            <person name="Ola A."/>
            <person name="Ogura Y."/>
            <person name="Katsura K."/>
            <person name="Hayashi T."/>
        </authorList>
    </citation>
    <scope>NUCLEOTIDE SEQUENCE</scope>
    <source>
        <strain evidence="2">DSM 14458</strain>
    </source>
</reference>
<evidence type="ECO:0008006" key="4">
    <source>
        <dbReference type="Google" id="ProtNLM"/>
    </source>
</evidence>
<reference evidence="2" key="1">
    <citation type="journal article" date="2021" name="Front. Microbiol.">
        <title>Comprehensive Comparative Genomics and Phenotyping of Methylobacterium Species.</title>
        <authorList>
            <person name="Alessa O."/>
            <person name="Ogura Y."/>
            <person name="Fujitani Y."/>
            <person name="Takami H."/>
            <person name="Hayashi T."/>
            <person name="Sahin N."/>
            <person name="Tani A."/>
        </authorList>
    </citation>
    <scope>NUCLEOTIDE SEQUENCE</scope>
    <source>
        <strain evidence="2">DSM 14458</strain>
    </source>
</reference>
<feature type="transmembrane region" description="Helical" evidence="1">
    <location>
        <begin position="102"/>
        <end position="135"/>
    </location>
</feature>
<proteinExistence type="predicted"/>